<evidence type="ECO:0000313" key="1">
    <source>
        <dbReference type="EMBL" id="KAG2385830.1"/>
    </source>
</evidence>
<keyword evidence="2" id="KW-1185">Reference proteome</keyword>
<dbReference type="Proteomes" id="UP000816034">
    <property type="component" value="Unassembled WGS sequence"/>
</dbReference>
<evidence type="ECO:0000313" key="2">
    <source>
        <dbReference type="Proteomes" id="UP000816034"/>
    </source>
</evidence>
<name>A0AA88GS34_NAELO</name>
<dbReference type="AlphaFoldDB" id="A0AA88GS34"/>
<dbReference type="GeneID" id="68095434"/>
<sequence length="126" mass="14865">MAEEFKKQVKTIGQHPHYQPAFKSIKMGIAQQHIEMKLKQGGINIEPLTWNFDEPISGHEDELDFHPIVLECTEVYLDNRSFYDHSASQDWMSHYPEIVKPCRSLKPKTFCDIQMRKFGKRHLKVH</sequence>
<dbReference type="EMBL" id="PYSW02000017">
    <property type="protein sequence ID" value="KAG2385830.1"/>
    <property type="molecule type" value="Genomic_DNA"/>
</dbReference>
<proteinExistence type="predicted"/>
<dbReference type="RefSeq" id="XP_044549823.1">
    <property type="nucleotide sequence ID" value="XM_044692455.1"/>
</dbReference>
<reference evidence="1 2" key="1">
    <citation type="journal article" date="2018" name="BMC Genomics">
        <title>The genome of Naegleria lovaniensis, the basis for a comparative approach to unravel pathogenicity factors of the human pathogenic amoeba N. fowleri.</title>
        <authorList>
            <person name="Liechti N."/>
            <person name="Schurch N."/>
            <person name="Bruggmann R."/>
            <person name="Wittwer M."/>
        </authorList>
    </citation>
    <scope>NUCLEOTIDE SEQUENCE [LARGE SCALE GENOMIC DNA]</scope>
    <source>
        <strain evidence="1 2">ATCC 30569</strain>
    </source>
</reference>
<accession>A0AA88GS34</accession>
<gene>
    <name evidence="1" type="ORF">C9374_002979</name>
</gene>
<protein>
    <submittedName>
        <fullName evidence="1">Uncharacterized protein</fullName>
    </submittedName>
</protein>
<organism evidence="1 2">
    <name type="scientific">Naegleria lovaniensis</name>
    <name type="common">Amoeba</name>
    <dbReference type="NCBI Taxonomy" id="51637"/>
    <lineage>
        <taxon>Eukaryota</taxon>
        <taxon>Discoba</taxon>
        <taxon>Heterolobosea</taxon>
        <taxon>Tetramitia</taxon>
        <taxon>Eutetramitia</taxon>
        <taxon>Vahlkampfiidae</taxon>
        <taxon>Naegleria</taxon>
    </lineage>
</organism>
<comment type="caution">
    <text evidence="1">The sequence shown here is derived from an EMBL/GenBank/DDBJ whole genome shotgun (WGS) entry which is preliminary data.</text>
</comment>